<dbReference type="Proteomes" id="UP001144978">
    <property type="component" value="Unassembled WGS sequence"/>
</dbReference>
<comment type="caution">
    <text evidence="1">The sequence shown here is derived from an EMBL/GenBank/DDBJ whole genome shotgun (WGS) entry which is preliminary data.</text>
</comment>
<protein>
    <submittedName>
        <fullName evidence="1">Uncharacterized protein</fullName>
    </submittedName>
</protein>
<evidence type="ECO:0000313" key="1">
    <source>
        <dbReference type="EMBL" id="KAJ2985432.1"/>
    </source>
</evidence>
<proteinExistence type="predicted"/>
<name>A0ACC1P1N0_9APHY</name>
<keyword evidence="2" id="KW-1185">Reference proteome</keyword>
<sequence>MFGESSSPLSSYLRLHSTVADALSRILAHAGFDPRHALRFWENRHDTPETAECSPGRAEEAAAPQWQLTRRLMGDTHPVHQVRVQKLKAELDRWEEERRAARARREAERAAQREAEVAPAALEGV</sequence>
<reference evidence="1" key="1">
    <citation type="submission" date="2022-08" db="EMBL/GenBank/DDBJ databases">
        <title>Genome Sequence of Pycnoporus sanguineus.</title>
        <authorList>
            <person name="Buettner E."/>
        </authorList>
    </citation>
    <scope>NUCLEOTIDE SEQUENCE</scope>
    <source>
        <strain evidence="1">CG-C14</strain>
    </source>
</reference>
<dbReference type="EMBL" id="JANSHE010003587">
    <property type="protein sequence ID" value="KAJ2985432.1"/>
    <property type="molecule type" value="Genomic_DNA"/>
</dbReference>
<organism evidence="1 2">
    <name type="scientific">Trametes sanguinea</name>
    <dbReference type="NCBI Taxonomy" id="158606"/>
    <lineage>
        <taxon>Eukaryota</taxon>
        <taxon>Fungi</taxon>
        <taxon>Dikarya</taxon>
        <taxon>Basidiomycota</taxon>
        <taxon>Agaricomycotina</taxon>
        <taxon>Agaricomycetes</taxon>
        <taxon>Polyporales</taxon>
        <taxon>Polyporaceae</taxon>
        <taxon>Trametes</taxon>
    </lineage>
</organism>
<accession>A0ACC1P1N0</accession>
<evidence type="ECO:0000313" key="2">
    <source>
        <dbReference type="Proteomes" id="UP001144978"/>
    </source>
</evidence>
<gene>
    <name evidence="1" type="ORF">NUW54_g10154</name>
</gene>